<evidence type="ECO:0000313" key="2">
    <source>
        <dbReference type="EMBL" id="KAK3261352.1"/>
    </source>
</evidence>
<evidence type="ECO:0000313" key="3">
    <source>
        <dbReference type="Proteomes" id="UP001190700"/>
    </source>
</evidence>
<keyword evidence="1" id="KW-0732">Signal</keyword>
<proteinExistence type="predicted"/>
<feature type="signal peptide" evidence="1">
    <location>
        <begin position="1"/>
        <end position="18"/>
    </location>
</feature>
<dbReference type="EMBL" id="LGRX02016960">
    <property type="protein sequence ID" value="KAK3261352.1"/>
    <property type="molecule type" value="Genomic_DNA"/>
</dbReference>
<evidence type="ECO:0008006" key="4">
    <source>
        <dbReference type="Google" id="ProtNLM"/>
    </source>
</evidence>
<keyword evidence="3" id="KW-1185">Reference proteome</keyword>
<feature type="chain" id="PRO_5041911988" description="Secreted protein" evidence="1">
    <location>
        <begin position="19"/>
        <end position="85"/>
    </location>
</feature>
<sequence length="85" mass="9480">MYIQIISLFGLYASLCGAGACVSRSTDDLDEPLLGTSRSTSRGFKLKQPTIMIRCICSRAERWHVAGEIAAELRSDMWLVRLQQS</sequence>
<gene>
    <name evidence="2" type="ORF">CYMTET_29739</name>
</gene>
<evidence type="ECO:0000256" key="1">
    <source>
        <dbReference type="SAM" id="SignalP"/>
    </source>
</evidence>
<name>A0AAE0FK61_9CHLO</name>
<organism evidence="2 3">
    <name type="scientific">Cymbomonas tetramitiformis</name>
    <dbReference type="NCBI Taxonomy" id="36881"/>
    <lineage>
        <taxon>Eukaryota</taxon>
        <taxon>Viridiplantae</taxon>
        <taxon>Chlorophyta</taxon>
        <taxon>Pyramimonadophyceae</taxon>
        <taxon>Pyramimonadales</taxon>
        <taxon>Pyramimonadaceae</taxon>
        <taxon>Cymbomonas</taxon>
    </lineage>
</organism>
<dbReference type="AlphaFoldDB" id="A0AAE0FK61"/>
<accession>A0AAE0FK61</accession>
<reference evidence="2 3" key="1">
    <citation type="journal article" date="2015" name="Genome Biol. Evol.">
        <title>Comparative Genomics of a Bacterivorous Green Alga Reveals Evolutionary Causalities and Consequences of Phago-Mixotrophic Mode of Nutrition.</title>
        <authorList>
            <person name="Burns J.A."/>
            <person name="Paasch A."/>
            <person name="Narechania A."/>
            <person name="Kim E."/>
        </authorList>
    </citation>
    <scope>NUCLEOTIDE SEQUENCE [LARGE SCALE GENOMIC DNA]</scope>
    <source>
        <strain evidence="2 3">PLY_AMNH</strain>
    </source>
</reference>
<protein>
    <recommendedName>
        <fullName evidence="4">Secreted protein</fullName>
    </recommendedName>
</protein>
<comment type="caution">
    <text evidence="2">The sequence shown here is derived from an EMBL/GenBank/DDBJ whole genome shotgun (WGS) entry which is preliminary data.</text>
</comment>
<dbReference type="Proteomes" id="UP001190700">
    <property type="component" value="Unassembled WGS sequence"/>
</dbReference>